<feature type="domain" description="GHMP kinase N-terminal" evidence="13">
    <location>
        <begin position="64"/>
        <end position="144"/>
    </location>
</feature>
<evidence type="ECO:0000313" key="15">
    <source>
        <dbReference type="Proteomes" id="UP000228503"/>
    </source>
</evidence>
<dbReference type="SUPFAM" id="SSF54211">
    <property type="entry name" value="Ribosomal protein S5 domain 2-like"/>
    <property type="match status" value="1"/>
</dbReference>
<dbReference type="Gene3D" id="3.30.230.10">
    <property type="match status" value="1"/>
</dbReference>
<dbReference type="Gene3D" id="3.30.70.890">
    <property type="entry name" value="GHMP kinase, C-terminal domain"/>
    <property type="match status" value="1"/>
</dbReference>
<dbReference type="InterPro" id="IPR014721">
    <property type="entry name" value="Ribsml_uS5_D2-typ_fold_subgr"/>
</dbReference>
<keyword evidence="5" id="KW-0444">Lipid biosynthesis</keyword>
<keyword evidence="8 14" id="KW-0418">Kinase</keyword>
<dbReference type="SUPFAM" id="SSF55060">
    <property type="entry name" value="GHMP Kinase, C-terminal domain"/>
    <property type="match status" value="1"/>
</dbReference>
<dbReference type="PANTHER" id="PTHR43290:SF2">
    <property type="entry name" value="MEVALONATE KINASE"/>
    <property type="match status" value="1"/>
</dbReference>
<dbReference type="EC" id="2.7.1.36" evidence="3"/>
<gene>
    <name evidence="14" type="primary">mvk</name>
    <name evidence="14" type="ORF">COY16_03535</name>
</gene>
<keyword evidence="7" id="KW-0547">Nucleotide-binding</keyword>
<evidence type="ECO:0000256" key="4">
    <source>
        <dbReference type="ARBA" id="ARBA00022490"/>
    </source>
</evidence>
<proteinExistence type="inferred from homology"/>
<dbReference type="PRINTS" id="PR00959">
    <property type="entry name" value="MEVGALKINASE"/>
</dbReference>
<dbReference type="InterPro" id="IPR006204">
    <property type="entry name" value="GHMP_kinase_N_dom"/>
</dbReference>
<dbReference type="GO" id="GO:0005829">
    <property type="term" value="C:cytosol"/>
    <property type="evidence" value="ECO:0007669"/>
    <property type="project" value="TreeGrafter"/>
</dbReference>
<dbReference type="PANTHER" id="PTHR43290">
    <property type="entry name" value="MEVALONATE KINASE"/>
    <property type="match status" value="1"/>
</dbReference>
<keyword evidence="10" id="KW-0460">Magnesium</keyword>
<dbReference type="GO" id="GO:0005524">
    <property type="term" value="F:ATP binding"/>
    <property type="evidence" value="ECO:0007669"/>
    <property type="project" value="UniProtKB-KW"/>
</dbReference>
<dbReference type="InterPro" id="IPR020568">
    <property type="entry name" value="Ribosomal_Su5_D2-typ_SF"/>
</dbReference>
<dbReference type="InterPro" id="IPR036554">
    <property type="entry name" value="GHMP_kinase_C_sf"/>
</dbReference>
<dbReference type="GO" id="GO:0004496">
    <property type="term" value="F:mevalonate kinase activity"/>
    <property type="evidence" value="ECO:0007669"/>
    <property type="project" value="UniProtKB-EC"/>
</dbReference>
<evidence type="ECO:0000256" key="9">
    <source>
        <dbReference type="ARBA" id="ARBA00022840"/>
    </source>
</evidence>
<sequence>MISYSAPGKIILSGEHSVVYTKPAFVTAIDLALTFSIRKKRATDVISKTKEVTYSENIVKKYLQKNNISFSDQEYIYKIDSRIPEGRGMGSSAAFCVASVAALLHFYTGKQYEKQVINSLAYQCEKYFHGMPSGVDVSASCFGGLIFYRKEFEFLKTISALNFKIPKKFQDNMILINTGRPVETTADMVKHVGNLYNKHPKEIERTLAGIERVTKRMVISIVKEDLKMFTDAIEENQKLLVELGIVSKDTQKLLESLKPYGVGKVTGAGGLKKGSGFILFMKTEGVDIQRIVHKQNIISFTQNHSGVVLNKLRPTGVNW</sequence>
<comment type="pathway">
    <text evidence="12">Isoprenoid biosynthesis; isopentenyl diphosphate biosynthesis via mevalonate pathway; isopentenyl diphosphate from (R)-mevalonate: step 1/3.</text>
</comment>
<dbReference type="Pfam" id="PF00288">
    <property type="entry name" value="GHMP_kinases_N"/>
    <property type="match status" value="1"/>
</dbReference>
<organism evidence="14 15">
    <name type="scientific">Candidatus Roizmanbacteria bacterium CG_4_10_14_0_2_um_filter_39_13</name>
    <dbReference type="NCBI Taxonomy" id="1974825"/>
    <lineage>
        <taxon>Bacteria</taxon>
        <taxon>Candidatus Roizmaniibacteriota</taxon>
    </lineage>
</organism>
<evidence type="ECO:0000256" key="3">
    <source>
        <dbReference type="ARBA" id="ARBA00012103"/>
    </source>
</evidence>
<evidence type="ECO:0000313" key="14">
    <source>
        <dbReference type="EMBL" id="PIZ62762.1"/>
    </source>
</evidence>
<dbReference type="EMBL" id="PFOB01000045">
    <property type="protein sequence ID" value="PIZ62762.1"/>
    <property type="molecule type" value="Genomic_DNA"/>
</dbReference>
<comment type="caution">
    <text evidence="14">The sequence shown here is derived from an EMBL/GenBank/DDBJ whole genome shotgun (WGS) entry which is preliminary data.</text>
</comment>
<dbReference type="Proteomes" id="UP000228503">
    <property type="component" value="Unassembled WGS sequence"/>
</dbReference>
<evidence type="ECO:0000256" key="5">
    <source>
        <dbReference type="ARBA" id="ARBA00022516"/>
    </source>
</evidence>
<evidence type="ECO:0000256" key="12">
    <source>
        <dbReference type="ARBA" id="ARBA00029438"/>
    </source>
</evidence>
<evidence type="ECO:0000256" key="11">
    <source>
        <dbReference type="ARBA" id="ARBA00023098"/>
    </source>
</evidence>
<keyword evidence="6" id="KW-0808">Transferase</keyword>
<keyword evidence="4" id="KW-0963">Cytoplasm</keyword>
<keyword evidence="11" id="KW-0443">Lipid metabolism</keyword>
<accession>A0A2M7TYQ4</accession>
<protein>
    <recommendedName>
        <fullName evidence="3">mevalonate kinase</fullName>
        <ecNumber evidence="3">2.7.1.36</ecNumber>
    </recommendedName>
</protein>
<keyword evidence="9" id="KW-0067">ATP-binding</keyword>
<evidence type="ECO:0000256" key="1">
    <source>
        <dbReference type="ARBA" id="ARBA00004496"/>
    </source>
</evidence>
<evidence type="ECO:0000259" key="13">
    <source>
        <dbReference type="Pfam" id="PF00288"/>
    </source>
</evidence>
<name>A0A2M7TYQ4_9BACT</name>
<evidence type="ECO:0000256" key="8">
    <source>
        <dbReference type="ARBA" id="ARBA00022777"/>
    </source>
</evidence>
<evidence type="ECO:0000256" key="7">
    <source>
        <dbReference type="ARBA" id="ARBA00022741"/>
    </source>
</evidence>
<evidence type="ECO:0000256" key="6">
    <source>
        <dbReference type="ARBA" id="ARBA00022679"/>
    </source>
</evidence>
<reference evidence="15" key="1">
    <citation type="submission" date="2017-09" db="EMBL/GenBank/DDBJ databases">
        <title>Depth-based differentiation of microbial function through sediment-hosted aquifers and enrichment of novel symbionts in the deep terrestrial subsurface.</title>
        <authorList>
            <person name="Probst A.J."/>
            <person name="Ladd B."/>
            <person name="Jarett J.K."/>
            <person name="Geller-Mcgrath D.E."/>
            <person name="Sieber C.M.K."/>
            <person name="Emerson J.B."/>
            <person name="Anantharaman K."/>
            <person name="Thomas B.C."/>
            <person name="Malmstrom R."/>
            <person name="Stieglmeier M."/>
            <person name="Klingl A."/>
            <person name="Woyke T."/>
            <person name="Ryan C.M."/>
            <person name="Banfield J.F."/>
        </authorList>
    </citation>
    <scope>NUCLEOTIDE SEQUENCE [LARGE SCALE GENOMIC DNA]</scope>
</reference>
<comment type="similarity">
    <text evidence="2">Belongs to the GHMP kinase family. Mevalonate kinase subfamily.</text>
</comment>
<dbReference type="NCBIfam" id="TIGR00549">
    <property type="entry name" value="mevalon_kin"/>
    <property type="match status" value="1"/>
</dbReference>
<dbReference type="InterPro" id="IPR006205">
    <property type="entry name" value="Mev_gal_kin"/>
</dbReference>
<evidence type="ECO:0000256" key="10">
    <source>
        <dbReference type="ARBA" id="ARBA00022842"/>
    </source>
</evidence>
<dbReference type="InterPro" id="IPR006203">
    <property type="entry name" value="GHMP_knse_ATP-bd_CS"/>
</dbReference>
<dbReference type="UniPathway" id="UPA00057">
    <property type="reaction ID" value="UER00098"/>
</dbReference>
<evidence type="ECO:0000256" key="2">
    <source>
        <dbReference type="ARBA" id="ARBA00006495"/>
    </source>
</evidence>
<comment type="subcellular location">
    <subcellularLocation>
        <location evidence="1">Cytoplasm</location>
    </subcellularLocation>
</comment>
<dbReference type="PROSITE" id="PS00627">
    <property type="entry name" value="GHMP_KINASES_ATP"/>
    <property type="match status" value="1"/>
</dbReference>
<dbReference type="GO" id="GO:0019287">
    <property type="term" value="P:isopentenyl diphosphate biosynthetic process, mevalonate pathway"/>
    <property type="evidence" value="ECO:0007669"/>
    <property type="project" value="UniProtKB-UniPathway"/>
</dbReference>
<dbReference type="AlphaFoldDB" id="A0A2M7TYQ4"/>